<accession>A0ABU6WKD6</accession>
<gene>
    <name evidence="1" type="ORF">PIB30_048243</name>
</gene>
<sequence length="94" mass="9961">MSVTYCLMGRCHMVQLVTEAAPMLVRAKIETGVAPGAFEGGCALSLYTKRLRNGTRTTIEAEYTDLRAPGILEDGLCVESLNRTGKGLGGGVLV</sequence>
<comment type="caution">
    <text evidence="1">The sequence shown here is derived from an EMBL/GenBank/DDBJ whole genome shotgun (WGS) entry which is preliminary data.</text>
</comment>
<dbReference type="EMBL" id="JASCZI010181557">
    <property type="protein sequence ID" value="MED6184533.1"/>
    <property type="molecule type" value="Genomic_DNA"/>
</dbReference>
<reference evidence="1 2" key="1">
    <citation type="journal article" date="2023" name="Plants (Basel)">
        <title>Bridging the Gap: Combining Genomics and Transcriptomics Approaches to Understand Stylosanthes scabra, an Orphan Legume from the Brazilian Caatinga.</title>
        <authorList>
            <person name="Ferreira-Neto J.R.C."/>
            <person name="da Silva M.D."/>
            <person name="Binneck E."/>
            <person name="de Melo N.F."/>
            <person name="da Silva R.H."/>
            <person name="de Melo A.L.T.M."/>
            <person name="Pandolfi V."/>
            <person name="Bustamante F.O."/>
            <person name="Brasileiro-Vidal A.C."/>
            <person name="Benko-Iseppon A.M."/>
        </authorList>
    </citation>
    <scope>NUCLEOTIDE SEQUENCE [LARGE SCALE GENOMIC DNA]</scope>
    <source>
        <tissue evidence="1">Leaves</tissue>
    </source>
</reference>
<evidence type="ECO:0000313" key="1">
    <source>
        <dbReference type="EMBL" id="MED6184533.1"/>
    </source>
</evidence>
<evidence type="ECO:0000313" key="2">
    <source>
        <dbReference type="Proteomes" id="UP001341840"/>
    </source>
</evidence>
<keyword evidence="2" id="KW-1185">Reference proteome</keyword>
<name>A0ABU6WKD6_9FABA</name>
<protein>
    <submittedName>
        <fullName evidence="1">Uncharacterized protein</fullName>
    </submittedName>
</protein>
<proteinExistence type="predicted"/>
<organism evidence="1 2">
    <name type="scientific">Stylosanthes scabra</name>
    <dbReference type="NCBI Taxonomy" id="79078"/>
    <lineage>
        <taxon>Eukaryota</taxon>
        <taxon>Viridiplantae</taxon>
        <taxon>Streptophyta</taxon>
        <taxon>Embryophyta</taxon>
        <taxon>Tracheophyta</taxon>
        <taxon>Spermatophyta</taxon>
        <taxon>Magnoliopsida</taxon>
        <taxon>eudicotyledons</taxon>
        <taxon>Gunneridae</taxon>
        <taxon>Pentapetalae</taxon>
        <taxon>rosids</taxon>
        <taxon>fabids</taxon>
        <taxon>Fabales</taxon>
        <taxon>Fabaceae</taxon>
        <taxon>Papilionoideae</taxon>
        <taxon>50 kb inversion clade</taxon>
        <taxon>dalbergioids sensu lato</taxon>
        <taxon>Dalbergieae</taxon>
        <taxon>Pterocarpus clade</taxon>
        <taxon>Stylosanthes</taxon>
    </lineage>
</organism>
<dbReference type="Proteomes" id="UP001341840">
    <property type="component" value="Unassembled WGS sequence"/>
</dbReference>